<dbReference type="AlphaFoldDB" id="A0A423PH26"/>
<reference evidence="1 2" key="1">
    <citation type="submission" date="2013-10" db="EMBL/GenBank/DDBJ databases">
        <title>Salinisphaera japonica YTM-1 Genome Sequencing.</title>
        <authorList>
            <person name="Lai Q."/>
            <person name="Li C."/>
            <person name="Shao Z."/>
        </authorList>
    </citation>
    <scope>NUCLEOTIDE SEQUENCE [LARGE SCALE GENOMIC DNA]</scope>
    <source>
        <strain evidence="1 2">YTM-1</strain>
    </source>
</reference>
<dbReference type="InParanoid" id="A0A423PH26"/>
<evidence type="ECO:0000313" key="2">
    <source>
        <dbReference type="Proteomes" id="UP000285310"/>
    </source>
</evidence>
<protein>
    <submittedName>
        <fullName evidence="1">Uncharacterized protein</fullName>
    </submittedName>
</protein>
<proteinExistence type="predicted"/>
<dbReference type="Proteomes" id="UP000285310">
    <property type="component" value="Unassembled WGS sequence"/>
</dbReference>
<dbReference type="EMBL" id="AYKG01000056">
    <property type="protein sequence ID" value="ROO24890.1"/>
    <property type="molecule type" value="Genomic_DNA"/>
</dbReference>
<comment type="caution">
    <text evidence="1">The sequence shown here is derived from an EMBL/GenBank/DDBJ whole genome shotgun (WGS) entry which is preliminary data.</text>
</comment>
<evidence type="ECO:0000313" key="1">
    <source>
        <dbReference type="EMBL" id="ROO24890.1"/>
    </source>
</evidence>
<keyword evidence="2" id="KW-1185">Reference proteome</keyword>
<accession>A0A423PH26</accession>
<dbReference type="RefSeq" id="WP_123659203.1">
    <property type="nucleotide sequence ID" value="NZ_AYKG01000056.1"/>
</dbReference>
<organism evidence="1 2">
    <name type="scientific">Salinisphaera japonica YTM-1</name>
    <dbReference type="NCBI Taxonomy" id="1209778"/>
    <lineage>
        <taxon>Bacteria</taxon>
        <taxon>Pseudomonadati</taxon>
        <taxon>Pseudomonadota</taxon>
        <taxon>Gammaproteobacteria</taxon>
        <taxon>Salinisphaerales</taxon>
        <taxon>Salinisphaeraceae</taxon>
        <taxon>Salinisphaera</taxon>
    </lineage>
</organism>
<gene>
    <name evidence="1" type="ORF">SAJA_13795</name>
</gene>
<name>A0A423PH26_9GAMM</name>
<sequence length="75" mass="7960">MHLWLAEDDVPVAKAMTTLSTVVGHCLDRLIRAVPYARQQALVRFPGLYVTLLMAGSAGLVDNPAINAGPASDCP</sequence>